<dbReference type="Proteomes" id="UP000199527">
    <property type="component" value="Unassembled WGS sequence"/>
</dbReference>
<dbReference type="SMART" id="SM00091">
    <property type="entry name" value="PAS"/>
    <property type="match status" value="1"/>
</dbReference>
<feature type="signal peptide" evidence="3">
    <location>
        <begin position="1"/>
        <end position="22"/>
    </location>
</feature>
<dbReference type="CDD" id="cd01949">
    <property type="entry name" value="GGDEF"/>
    <property type="match status" value="1"/>
</dbReference>
<dbReference type="InterPro" id="IPR013783">
    <property type="entry name" value="Ig-like_fold"/>
</dbReference>
<dbReference type="RefSeq" id="WP_090367102.1">
    <property type="nucleotide sequence ID" value="NZ_FNEM01000016.1"/>
</dbReference>
<dbReference type="EMBL" id="FNEM01000016">
    <property type="protein sequence ID" value="SDJ94144.1"/>
    <property type="molecule type" value="Genomic_DNA"/>
</dbReference>
<dbReference type="NCBIfam" id="TIGR00229">
    <property type="entry name" value="sensory_box"/>
    <property type="match status" value="1"/>
</dbReference>
<feature type="domain" description="PAS" evidence="4">
    <location>
        <begin position="881"/>
        <end position="933"/>
    </location>
</feature>
<name>A0A1G8XVE4_9GAMM</name>
<keyword evidence="9" id="KW-1185">Reference proteome</keyword>
<dbReference type="SMART" id="SM00267">
    <property type="entry name" value="GGDEF"/>
    <property type="match status" value="1"/>
</dbReference>
<dbReference type="Pfam" id="PF00563">
    <property type="entry name" value="EAL"/>
    <property type="match status" value="1"/>
</dbReference>
<dbReference type="Gene3D" id="2.60.40.10">
    <property type="entry name" value="Immunoglobulins"/>
    <property type="match status" value="1"/>
</dbReference>
<dbReference type="Pfam" id="PF07495">
    <property type="entry name" value="Y_Y_Y"/>
    <property type="match status" value="1"/>
</dbReference>
<dbReference type="PANTHER" id="PTHR44757">
    <property type="entry name" value="DIGUANYLATE CYCLASE DGCP"/>
    <property type="match status" value="1"/>
</dbReference>
<evidence type="ECO:0000313" key="8">
    <source>
        <dbReference type="EMBL" id="SDJ94144.1"/>
    </source>
</evidence>
<dbReference type="InterPro" id="IPR043128">
    <property type="entry name" value="Rev_trsase/Diguanyl_cyclase"/>
</dbReference>
<dbReference type="SMART" id="SM00086">
    <property type="entry name" value="PAC"/>
    <property type="match status" value="2"/>
</dbReference>
<feature type="domain" description="PAC" evidence="5">
    <location>
        <begin position="951"/>
        <end position="1003"/>
    </location>
</feature>
<dbReference type="SUPFAM" id="SSF55785">
    <property type="entry name" value="PYP-like sensor domain (PAS domain)"/>
    <property type="match status" value="2"/>
</dbReference>
<evidence type="ECO:0000313" key="9">
    <source>
        <dbReference type="Proteomes" id="UP000199527"/>
    </source>
</evidence>
<dbReference type="InterPro" id="IPR000014">
    <property type="entry name" value="PAS"/>
</dbReference>
<dbReference type="SUPFAM" id="SSF141868">
    <property type="entry name" value="EAL domain-like"/>
    <property type="match status" value="1"/>
</dbReference>
<dbReference type="Gene3D" id="3.20.20.450">
    <property type="entry name" value="EAL domain"/>
    <property type="match status" value="1"/>
</dbReference>
<feature type="domain" description="PAC" evidence="5">
    <location>
        <begin position="831"/>
        <end position="884"/>
    </location>
</feature>
<keyword evidence="2" id="KW-0973">c-di-GMP</keyword>
<protein>
    <recommendedName>
        <fullName evidence="1">cyclic-guanylate-specific phosphodiesterase</fullName>
        <ecNumber evidence="1">3.1.4.52</ecNumber>
    </recommendedName>
</protein>
<dbReference type="CDD" id="cd00130">
    <property type="entry name" value="PAS"/>
    <property type="match status" value="2"/>
</dbReference>
<gene>
    <name evidence="8" type="ORF">SAMN04488540_1165</name>
</gene>
<evidence type="ECO:0000259" key="6">
    <source>
        <dbReference type="PROSITE" id="PS50883"/>
    </source>
</evidence>
<evidence type="ECO:0000259" key="4">
    <source>
        <dbReference type="PROSITE" id="PS50112"/>
    </source>
</evidence>
<dbReference type="EC" id="3.1.4.52" evidence="1"/>
<dbReference type="FunFam" id="3.20.20.450:FF:000001">
    <property type="entry name" value="Cyclic di-GMP phosphodiesterase yahA"/>
    <property type="match status" value="1"/>
</dbReference>
<accession>A0A1G8XVE4</accession>
<dbReference type="GO" id="GO:0071111">
    <property type="term" value="F:cyclic-guanylate-specific phosphodiesterase activity"/>
    <property type="evidence" value="ECO:0007669"/>
    <property type="project" value="UniProtKB-EC"/>
</dbReference>
<dbReference type="Pfam" id="PF08447">
    <property type="entry name" value="PAS_3"/>
    <property type="match status" value="1"/>
</dbReference>
<dbReference type="InterPro" id="IPR011123">
    <property type="entry name" value="Y_Y_Y"/>
</dbReference>
<dbReference type="SUPFAM" id="SSF55073">
    <property type="entry name" value="Nucleotide cyclase"/>
    <property type="match status" value="1"/>
</dbReference>
<dbReference type="PANTHER" id="PTHR44757:SF2">
    <property type="entry name" value="BIOFILM ARCHITECTURE MAINTENANCE PROTEIN MBAA"/>
    <property type="match status" value="1"/>
</dbReference>
<dbReference type="Gene3D" id="3.30.70.270">
    <property type="match status" value="1"/>
</dbReference>
<dbReference type="InterPro" id="IPR011110">
    <property type="entry name" value="Reg_prop"/>
</dbReference>
<dbReference type="InterPro" id="IPR011047">
    <property type="entry name" value="Quinoprotein_ADH-like_sf"/>
</dbReference>
<dbReference type="PROSITE" id="PS50112">
    <property type="entry name" value="PAS"/>
    <property type="match status" value="1"/>
</dbReference>
<dbReference type="OrthoDB" id="9804951at2"/>
<dbReference type="InterPro" id="IPR035919">
    <property type="entry name" value="EAL_sf"/>
</dbReference>
<dbReference type="InterPro" id="IPR015943">
    <property type="entry name" value="WD40/YVTN_repeat-like_dom_sf"/>
</dbReference>
<evidence type="ECO:0000259" key="5">
    <source>
        <dbReference type="PROSITE" id="PS50113"/>
    </source>
</evidence>
<sequence length="1434" mass="161051">MKLKLVVTLILSLALLPMAGMAASLHPVTKLQHLSMAKGLSQSVVTAITQDNQGMMWFATLDGLNRFDGNEFKVFRHEEGNPNSLSSNTIHDLVYVAKQNALYIATQTAISRYDITSQQFSTISIPSGLTTNHLTLHKNHIWFSNTQGLFSLNIHSGTIEQLGTGEAIKKALPGKKMSLALTASGQVKSVQPDASKPWIPLTDETLTVIDIDRAINEWFLLTANQVFSLGPDGELQEILSGNQFEKLDFNERESILRVVSKTGIVAVDTSEHPFKIRQFRTEDNSKPILSLFTDSGNNFWFGTNGNGLFRKSNQQKVVEKFANDTGNDVWGAHQFGNELVVLEDEPEVHFYNDQFEQTRSLNTAIAGPKTVATFGDKLLISGRQTLVIVDADFNTTTLKHDATFSCIIPDIYQGKVYLGTVDHGLMMLNINKPTPSIAPAPVDVQFKHPILNGAVTKSSLVIGTQNGVIQLVKLDDELIRNGEFLKGRIISGTKIANGQIYAQALDTGMFEIKSTGHIEQFSKLNKSVAYSFEVTPERVISATSGGLVVVDRSSGKTVNIYDTKLGALSEFNGMASGKFNNQLLFGGSGGLNLVSDIDKTQQRGTAPVITSFRIFNREVPVGEKLNKNIMVAKSITLKSSDYPFSFGFSSPSEALDYSISYLYRLHGLDDNWLETANNSRIATYTNVPYGEYRFEIKSTNGLGHDSPVRSLGVTILPPWWLSTSAKAIYAMLLMALIYLAFRSIQQRRRVQARIAQSEERLKLSLWGSGDEMWDWDIDSGRIYRSNIWGTLDFPQDGQRSTPTDNGNIHPNDRERVRNALEAHFRGDIDHFEATYRVRDKQHNWIWILDRAKIVERDGDDQPSRMTGTIKDISKIKEAEERLTIFARALTNISEGMFILDADFNYLELNDSGCQILGHKRRALIGTPLSLGDLDTDYFQEISNIVKIQGNWASELEHRRPDGRKIHLDVVIDLIKAEDNHPSYFVGILTDITHRKQNEVELRRLTNNDVLTGLPNRTYLHISLDARIKRQSEHCLFVFDLDNFKRINETLGHDVGDSLLCHVANRLNSKLPNDCELYRLGGDEFAIIADSTSSVKNASKIAKRILTTFEQPYLVDEEEIVVKASIGIVSYPEDDVEPHALLRKADLAMYHAKSQGGQCFQFFNDFMNQDAIKRFEVESMIRQALKENWFELHYQPKMALTSDSIFGMEALVRMNHPTKGLLFPDQFISLAEETGLIIDIDNWVLKQACLTAEQWRKKGLLKGRIAVNLSSQQFSSPGLCKRIQVILDETGLPAHNLELEITESTVIDRPEEAIQIMKDLNRMQIHLALDDFGTGYSSLSYLKRFPIHTLKIDKSFIDDIATSDRDMKMVDSIITIAHNMNLQVVAEGIEEQSQLTVLKALKCELIQGYHFSKPLKESHIEQKLKNEKSKISLKS</sequence>
<dbReference type="Pfam" id="PF00990">
    <property type="entry name" value="GGDEF"/>
    <property type="match status" value="1"/>
</dbReference>
<dbReference type="PROSITE" id="PS50113">
    <property type="entry name" value="PAC"/>
    <property type="match status" value="2"/>
</dbReference>
<evidence type="ECO:0000259" key="7">
    <source>
        <dbReference type="PROSITE" id="PS50887"/>
    </source>
</evidence>
<evidence type="ECO:0000256" key="2">
    <source>
        <dbReference type="ARBA" id="ARBA00022636"/>
    </source>
</evidence>
<dbReference type="InterPro" id="IPR052155">
    <property type="entry name" value="Biofilm_reg_signaling"/>
</dbReference>
<dbReference type="Pfam" id="PF07494">
    <property type="entry name" value="Reg_prop"/>
    <property type="match status" value="1"/>
</dbReference>
<dbReference type="InterPro" id="IPR001610">
    <property type="entry name" value="PAC"/>
</dbReference>
<reference evidence="9" key="1">
    <citation type="submission" date="2016-10" db="EMBL/GenBank/DDBJ databases">
        <authorList>
            <person name="Varghese N."/>
            <person name="Submissions S."/>
        </authorList>
    </citation>
    <scope>NUCLEOTIDE SEQUENCE [LARGE SCALE GENOMIC DNA]</scope>
    <source>
        <strain evidence="9">DSM 23317</strain>
    </source>
</reference>
<dbReference type="InterPro" id="IPR035965">
    <property type="entry name" value="PAS-like_dom_sf"/>
</dbReference>
<dbReference type="InterPro" id="IPR029787">
    <property type="entry name" value="Nucleotide_cyclase"/>
</dbReference>
<evidence type="ECO:0000256" key="1">
    <source>
        <dbReference type="ARBA" id="ARBA00012282"/>
    </source>
</evidence>
<dbReference type="Pfam" id="PF13426">
    <property type="entry name" value="PAS_9"/>
    <property type="match status" value="1"/>
</dbReference>
<dbReference type="Gene3D" id="3.30.450.20">
    <property type="entry name" value="PAS domain"/>
    <property type="match status" value="2"/>
</dbReference>
<dbReference type="SMART" id="SM00052">
    <property type="entry name" value="EAL"/>
    <property type="match status" value="1"/>
</dbReference>
<dbReference type="InterPro" id="IPR000160">
    <property type="entry name" value="GGDEF_dom"/>
</dbReference>
<evidence type="ECO:0000256" key="3">
    <source>
        <dbReference type="SAM" id="SignalP"/>
    </source>
</evidence>
<dbReference type="InterPro" id="IPR001633">
    <property type="entry name" value="EAL_dom"/>
</dbReference>
<feature type="chain" id="PRO_5011438335" description="cyclic-guanylate-specific phosphodiesterase" evidence="3">
    <location>
        <begin position="23"/>
        <end position="1434"/>
    </location>
</feature>
<feature type="domain" description="GGDEF" evidence="7">
    <location>
        <begin position="1031"/>
        <end position="1164"/>
    </location>
</feature>
<dbReference type="NCBIfam" id="TIGR00254">
    <property type="entry name" value="GGDEF"/>
    <property type="match status" value="1"/>
</dbReference>
<dbReference type="PROSITE" id="PS50883">
    <property type="entry name" value="EAL"/>
    <property type="match status" value="1"/>
</dbReference>
<feature type="domain" description="EAL" evidence="6">
    <location>
        <begin position="1173"/>
        <end position="1427"/>
    </location>
</feature>
<organism evidence="8 9">
    <name type="scientific">Ferrimonas sediminum</name>
    <dbReference type="NCBI Taxonomy" id="718193"/>
    <lineage>
        <taxon>Bacteria</taxon>
        <taxon>Pseudomonadati</taxon>
        <taxon>Pseudomonadota</taxon>
        <taxon>Gammaproteobacteria</taxon>
        <taxon>Alteromonadales</taxon>
        <taxon>Ferrimonadaceae</taxon>
        <taxon>Ferrimonas</taxon>
    </lineage>
</organism>
<dbReference type="InterPro" id="IPR000700">
    <property type="entry name" value="PAS-assoc_C"/>
</dbReference>
<dbReference type="PROSITE" id="PS50887">
    <property type="entry name" value="GGDEF"/>
    <property type="match status" value="1"/>
</dbReference>
<keyword evidence="3" id="KW-0732">Signal</keyword>
<dbReference type="CDD" id="cd01948">
    <property type="entry name" value="EAL"/>
    <property type="match status" value="1"/>
</dbReference>
<dbReference type="Gene3D" id="2.130.10.10">
    <property type="entry name" value="YVTN repeat-like/Quinoprotein amine dehydrogenase"/>
    <property type="match status" value="2"/>
</dbReference>
<dbReference type="InterPro" id="IPR013655">
    <property type="entry name" value="PAS_fold_3"/>
</dbReference>
<proteinExistence type="predicted"/>
<dbReference type="SUPFAM" id="SSF50998">
    <property type="entry name" value="Quinoprotein alcohol dehydrogenase-like"/>
    <property type="match status" value="1"/>
</dbReference>